<reference evidence="1" key="1">
    <citation type="submission" date="2021-06" db="EMBL/GenBank/DDBJ databases">
        <authorList>
            <person name="Kallberg Y."/>
            <person name="Tangrot J."/>
            <person name="Rosling A."/>
        </authorList>
    </citation>
    <scope>NUCLEOTIDE SEQUENCE</scope>
    <source>
        <strain evidence="1">CL356</strain>
    </source>
</reference>
<dbReference type="EMBL" id="CAJVPT010041549">
    <property type="protein sequence ID" value="CAG8728140.1"/>
    <property type="molecule type" value="Genomic_DNA"/>
</dbReference>
<protein>
    <submittedName>
        <fullName evidence="1">4848_t:CDS:1</fullName>
    </submittedName>
</protein>
<comment type="caution">
    <text evidence="1">The sequence shown here is derived from an EMBL/GenBank/DDBJ whole genome shotgun (WGS) entry which is preliminary data.</text>
</comment>
<feature type="non-terminal residue" evidence="1">
    <location>
        <position position="1"/>
    </location>
</feature>
<accession>A0ACA9Q0K6</accession>
<evidence type="ECO:0000313" key="1">
    <source>
        <dbReference type="EMBL" id="CAG8728140.1"/>
    </source>
</evidence>
<keyword evidence="2" id="KW-1185">Reference proteome</keyword>
<dbReference type="Proteomes" id="UP000789525">
    <property type="component" value="Unassembled WGS sequence"/>
</dbReference>
<evidence type="ECO:0000313" key="2">
    <source>
        <dbReference type="Proteomes" id="UP000789525"/>
    </source>
</evidence>
<feature type="non-terminal residue" evidence="1">
    <location>
        <position position="232"/>
    </location>
</feature>
<gene>
    <name evidence="1" type="ORF">ACOLOM_LOCUS11477</name>
</gene>
<name>A0ACA9Q0K6_9GLOM</name>
<organism evidence="1 2">
    <name type="scientific">Acaulospora colombiana</name>
    <dbReference type="NCBI Taxonomy" id="27376"/>
    <lineage>
        <taxon>Eukaryota</taxon>
        <taxon>Fungi</taxon>
        <taxon>Fungi incertae sedis</taxon>
        <taxon>Mucoromycota</taxon>
        <taxon>Glomeromycotina</taxon>
        <taxon>Glomeromycetes</taxon>
        <taxon>Diversisporales</taxon>
        <taxon>Acaulosporaceae</taxon>
        <taxon>Acaulospora</taxon>
    </lineage>
</organism>
<proteinExistence type="predicted"/>
<sequence length="232" mass="26771">TFPPTTPALETILAAISSSPQAFFNFVPSDDHYELYHQILIWLLKNDALIMLHVRFRLVATSEIKQQVYNEAQARFKGSGEERGRKRKPSGLGGRERRDSDARLLENGKKEDDTVRQSSPTRDQLQPIEDRDEDGPEFDIPEDFEESFIMDPGKATRLEQLWIDAIARKRPDLEERFLRVCEYFDGRTTFDEIQYRSQMKRSQFRQVASEYDDWGNGLIATGARPGPRPSDG</sequence>